<feature type="compositionally biased region" description="Low complexity" evidence="1">
    <location>
        <begin position="1880"/>
        <end position="1896"/>
    </location>
</feature>
<dbReference type="EMBL" id="NWSH01007553">
    <property type="protein sequence ID" value="PCG62921.1"/>
    <property type="molecule type" value="Genomic_DNA"/>
</dbReference>
<protein>
    <submittedName>
        <fullName evidence="2">Uncharacterized protein</fullName>
    </submittedName>
</protein>
<feature type="region of interest" description="Disordered" evidence="1">
    <location>
        <begin position="1880"/>
        <end position="1905"/>
    </location>
</feature>
<proteinExistence type="predicted"/>
<comment type="caution">
    <text evidence="2">The sequence shown here is derived from an EMBL/GenBank/DDBJ whole genome shotgun (WGS) entry which is preliminary data.</text>
</comment>
<evidence type="ECO:0000256" key="1">
    <source>
        <dbReference type="SAM" id="MobiDB-lite"/>
    </source>
</evidence>
<accession>A0A2A4IT76</accession>
<sequence>MLVERSAASSYSGSGESMAHTWGWSQRAAAADSAAWRCWWRGRPPPRTRARASPWHIPGAGLSALLQQTAQLGDAGGEVGRLLVLGLGRVHGTYLGLVSARCCSRQRSLAMLVERSAASSYSGSGESMAHTWGWSQRAAAADSAAWRCWWRGRPPPRTRARASPWHIPGAGLSALLQQTAQLGDAGGEVGRLLVLGLGRVHGTYLGLVSARCCSRQRSLAMLVERSAASSYSGSGESMAHTWGWSQRAAAADSAAWRCWWRGRPPPRTRARASPWHIPGAGLSALLQQTAQLGDAGGEVGRLLVLGLGRVHGTYLGLVSARCCSRQRSLAMLVERSAASSYSGSGESMAHTWGWSQRAAAADSAAWRCWWRGRPPPRTRARASPWHIPGAGLSALLQQTAQLGDAGGEVGRLLVLGLGRVHGTYLGLVSARCCSRQRSLAMLVERSAASSYSGSGESMAHTWGWSQRAAAADSAAWRCWWRGRPPPRTRARASPWHIPGAGLSALLQQTAQLGDAGGEVGRLLVLGLGRVHGTYLGLVSARCCSRQRSLAMLVERSAASSYSGSGESMAHTWGWSQRAAAADSAAWRCWWRGRPPPRTRARASPWHIPGAGLSALLQQTAQLGDAGGEVGRLLVLGLGRVHGTYLGLVSARCCSRQRSLAMLVERSAASSYSGSGESMAHTWGWSQRAAAADSAAWRCWWRGRPPPRTRARASPWHIPGAGLSALLQQTAQLGDAGGEVGRLLVLGLGRVHGTYLGLVSARCCSRQRSLAMLVERSAASSYSGSGESMAHTWGWSQRAAAADSAAWRCWWRGRPPPRTRARASPWHIPGAGLSALLQQTAQLGDAGGEVGRLLVLGLGRVHGTYLGLVSARCCSRQRSLAMLVERSAASSYSGSGESMAHTWGWSQRAAAADSAAWRCWWRGRPPPRTRARASPWHIPGAGLSALLQQTAQLGDAGGEVGRLLVLGLGRVHGTYLGLVSARCCSRQRSLAMLVERSAASSYSGSGESMAHTWGWSQRAAAADSAAWRCWWRGRPPPRTRARASPWHIPGAGLSALLQQTAQLGDAGGEVGRLLVLGLGRVHGTYLGLVSARCCSRQRSLAMLVERSAASSYSGSGESMAHTWGWSQRAAAADSAAWRCWWRGRPPPRTRARASPWHIPGAGLSALLQQTAQLGDAGGEVGRLLVLGLGRVHGTYLGLVSARCCSRQRSLAMLVERSAASSYSGSGESMAHTWGWSQRAAAADSAAWRCWWRGRPPPRTRARASPWHIPGAGLSALLQQTAQLGDAGGEVGRLLVLGLGRVHGTYLGLVSARCCSRQRSLAMLVERSAASSYSGSGESMAHTWGWSQRAAAADSAAWRCWWRGRPPPRTRARASPWHIPGAGLSALLQQTAQLGDAGGEVGRLLVLGLGRVHGTYLGLVSARCCSRQRSLAMLVERSAASSYSGSGESMAHTWGWSQRAAAADSAAWRCWWRGRPPPRTRARASPWHIPGAGLSALLQQTAQLGDAGGEVGRLLVLGLGRVHGTYLGLVSARCCSRQRSLAMLVERSAASSYSGSGESMAHTWGWSQRAAAADSAAWRCWWRGRPPPRTRARASPWHIPGAGLSALLQQTAQLGDAGGEVGRLLVLGLGRVHGTYLGLVSARCCSRQRSLAMLVERSAASSYSGSGESMAHTWGWSQRAAAADSAAWRCWWRGRPPPRTRARASPWHIPGAGLSALLQQTAQLGDAGGEVGRLLVLGLGRVHGTYLGLVSARCCSRQRSLAMLVERSAASSYSGSGESMAHTWGWSQRAAAADSAAWRCWWRGRPPPRTRARASPWHIPGAGLSALLQQTAQLGDAGGEVGRLLVLGLGRVHGTYLGLVSARCCSRQRSLAMLVERSAASSYSGSGESASGAGTPSARGTARGNDG</sequence>
<organism evidence="2">
    <name type="scientific">Heliothis virescens</name>
    <name type="common">Tobacco budworm moth</name>
    <dbReference type="NCBI Taxonomy" id="7102"/>
    <lineage>
        <taxon>Eukaryota</taxon>
        <taxon>Metazoa</taxon>
        <taxon>Ecdysozoa</taxon>
        <taxon>Arthropoda</taxon>
        <taxon>Hexapoda</taxon>
        <taxon>Insecta</taxon>
        <taxon>Pterygota</taxon>
        <taxon>Neoptera</taxon>
        <taxon>Endopterygota</taxon>
        <taxon>Lepidoptera</taxon>
        <taxon>Glossata</taxon>
        <taxon>Ditrysia</taxon>
        <taxon>Noctuoidea</taxon>
        <taxon>Noctuidae</taxon>
        <taxon>Heliothinae</taxon>
        <taxon>Heliothis</taxon>
    </lineage>
</organism>
<name>A0A2A4IT76_HELVI</name>
<evidence type="ECO:0000313" key="2">
    <source>
        <dbReference type="EMBL" id="PCG62921.1"/>
    </source>
</evidence>
<reference evidence="2" key="1">
    <citation type="submission" date="2017-09" db="EMBL/GenBank/DDBJ databases">
        <title>Contemporary evolution of a Lepidopteran species, Heliothis virescens, in response to modern agricultural practices.</title>
        <authorList>
            <person name="Fritz M.L."/>
            <person name="Deyonke A.M."/>
            <person name="Papanicolaou A."/>
            <person name="Micinski S."/>
            <person name="Westbrook J."/>
            <person name="Gould F."/>
        </authorList>
    </citation>
    <scope>NUCLEOTIDE SEQUENCE [LARGE SCALE GENOMIC DNA]</scope>
    <source>
        <strain evidence="2">HvINT-</strain>
        <tissue evidence="2">Whole body</tissue>
    </source>
</reference>
<gene>
    <name evidence="2" type="ORF">B5V51_13388</name>
</gene>